<keyword evidence="2" id="KW-1133">Transmembrane helix</keyword>
<reference evidence="3 4" key="1">
    <citation type="journal article" date="2023" name="Antonie Van Leeuwenhoek">
        <title>Unveiling the genomic potential of a novel thermostable glycoside hydrolases producing Neobacillus sedimentimangrovi UE25.</title>
        <authorList>
            <person name="Ejaz U."/>
            <person name="Saleem F."/>
            <person name="Rashid R."/>
            <person name="Hasan K.A."/>
            <person name="Syed M.N."/>
            <person name="Sohail M."/>
        </authorList>
    </citation>
    <scope>NUCLEOTIDE SEQUENCE [LARGE SCALE GENOMIC DNA]</scope>
    <source>
        <strain evidence="3 4">UE25</strain>
    </source>
</reference>
<evidence type="ECO:0000313" key="4">
    <source>
        <dbReference type="Proteomes" id="UP001162836"/>
    </source>
</evidence>
<keyword evidence="2" id="KW-0812">Transmembrane</keyword>
<evidence type="ECO:0000256" key="1">
    <source>
        <dbReference type="SAM" id="MobiDB-lite"/>
    </source>
</evidence>
<accession>A0ABS8QEE8</accession>
<organism evidence="3 4">
    <name type="scientific">Neobacillus sedimentimangrovi</name>
    <dbReference type="NCBI Taxonomy" id="2699460"/>
    <lineage>
        <taxon>Bacteria</taxon>
        <taxon>Bacillati</taxon>
        <taxon>Bacillota</taxon>
        <taxon>Bacilli</taxon>
        <taxon>Bacillales</taxon>
        <taxon>Bacillaceae</taxon>
        <taxon>Neobacillus</taxon>
    </lineage>
</organism>
<dbReference type="InterPro" id="IPR019649">
    <property type="entry name" value="DUF2512"/>
</dbReference>
<feature type="region of interest" description="Disordered" evidence="1">
    <location>
        <begin position="124"/>
        <end position="148"/>
    </location>
</feature>
<evidence type="ECO:0000313" key="3">
    <source>
        <dbReference type="EMBL" id="MCD4837617.1"/>
    </source>
</evidence>
<dbReference type="Proteomes" id="UP001162836">
    <property type="component" value="Unassembled WGS sequence"/>
</dbReference>
<proteinExistence type="predicted"/>
<gene>
    <name evidence="3" type="ORF">LRS37_01740</name>
</gene>
<sequence length="148" mass="16684">MQHGVRLVVKFVACLVVLGIILGMFYDFSFGDVVLISAVLGLLSYFLGDLLLLRRSNNFIASAADFGLTFLVVWFMGRALTFEDDLFSASLISAVAVTAFEYFFHRFLVHESDEQTTIRTNRTQFQTEASEELTPVKPDVRSPENEDE</sequence>
<comment type="caution">
    <text evidence="3">The sequence shown here is derived from an EMBL/GenBank/DDBJ whole genome shotgun (WGS) entry which is preliminary data.</text>
</comment>
<dbReference type="RefSeq" id="WP_038535107.1">
    <property type="nucleotide sequence ID" value="NZ_JAAFZF010000001.1"/>
</dbReference>
<feature type="compositionally biased region" description="Basic and acidic residues" evidence="1">
    <location>
        <begin position="138"/>
        <end position="148"/>
    </location>
</feature>
<keyword evidence="4" id="KW-1185">Reference proteome</keyword>
<feature type="transmembrane region" description="Helical" evidence="2">
    <location>
        <begin position="86"/>
        <end position="104"/>
    </location>
</feature>
<dbReference type="Pfam" id="PF10710">
    <property type="entry name" value="DUF2512"/>
    <property type="match status" value="1"/>
</dbReference>
<protein>
    <submittedName>
        <fullName evidence="3">YndM family protein</fullName>
    </submittedName>
</protein>
<dbReference type="EMBL" id="JAJODE010000003">
    <property type="protein sequence ID" value="MCD4837617.1"/>
    <property type="molecule type" value="Genomic_DNA"/>
</dbReference>
<evidence type="ECO:0000256" key="2">
    <source>
        <dbReference type="SAM" id="Phobius"/>
    </source>
</evidence>
<keyword evidence="2" id="KW-0472">Membrane</keyword>
<name>A0ABS8QEE8_9BACI</name>
<feature type="transmembrane region" description="Helical" evidence="2">
    <location>
        <begin position="32"/>
        <end position="52"/>
    </location>
</feature>
<feature type="transmembrane region" description="Helical" evidence="2">
    <location>
        <begin position="7"/>
        <end position="26"/>
    </location>
</feature>
<feature type="transmembrane region" description="Helical" evidence="2">
    <location>
        <begin position="59"/>
        <end position="80"/>
    </location>
</feature>